<evidence type="ECO:0000313" key="14">
    <source>
        <dbReference type="Proteomes" id="UP001287356"/>
    </source>
</evidence>
<keyword evidence="6" id="KW-0119">Carbohydrate metabolism</keyword>
<proteinExistence type="predicted"/>
<feature type="disulfide bond" evidence="8">
    <location>
        <begin position="416"/>
        <end position="431"/>
    </location>
</feature>
<dbReference type="SMART" id="SM00270">
    <property type="entry name" value="ChtBD1"/>
    <property type="match status" value="2"/>
</dbReference>
<keyword evidence="14" id="KW-1185">Reference proteome</keyword>
<dbReference type="Pfam" id="PF01522">
    <property type="entry name" value="Polysacc_deac_1"/>
    <property type="match status" value="1"/>
</dbReference>
<evidence type="ECO:0000256" key="4">
    <source>
        <dbReference type="ARBA" id="ARBA00022729"/>
    </source>
</evidence>
<evidence type="ECO:0000256" key="8">
    <source>
        <dbReference type="PROSITE-ProRule" id="PRU00261"/>
    </source>
</evidence>
<keyword evidence="3" id="KW-0479">Metal-binding</keyword>
<feature type="region of interest" description="Disordered" evidence="9">
    <location>
        <begin position="46"/>
        <end position="75"/>
    </location>
</feature>
<feature type="disulfide bond" evidence="8">
    <location>
        <begin position="90"/>
        <end position="104"/>
    </location>
</feature>
<comment type="caution">
    <text evidence="8">Lacks conserved residue(s) required for the propagation of feature annotation.</text>
</comment>
<keyword evidence="2 8" id="KW-0147">Chitin-binding</keyword>
<dbReference type="SUPFAM" id="SSF88713">
    <property type="entry name" value="Glycoside hydrolase/deacetylase"/>
    <property type="match status" value="1"/>
</dbReference>
<dbReference type="InterPro" id="IPR002509">
    <property type="entry name" value="NODB_dom"/>
</dbReference>
<dbReference type="GO" id="GO:0008061">
    <property type="term" value="F:chitin binding"/>
    <property type="evidence" value="ECO:0007669"/>
    <property type="project" value="UniProtKB-UniRule"/>
</dbReference>
<keyword evidence="4 10" id="KW-0732">Signal</keyword>
<evidence type="ECO:0000259" key="12">
    <source>
        <dbReference type="PROSITE" id="PS51677"/>
    </source>
</evidence>
<feature type="domain" description="Chitin-binding type-1" evidence="11">
    <location>
        <begin position="413"/>
        <end position="459"/>
    </location>
</feature>
<dbReference type="CDD" id="cd00035">
    <property type="entry name" value="ChtBD1"/>
    <property type="match status" value="1"/>
</dbReference>
<protein>
    <recommendedName>
        <fullName evidence="15">Chitin binding protein</fullName>
    </recommendedName>
</protein>
<evidence type="ECO:0000256" key="6">
    <source>
        <dbReference type="ARBA" id="ARBA00023277"/>
    </source>
</evidence>
<evidence type="ECO:0000256" key="5">
    <source>
        <dbReference type="ARBA" id="ARBA00022801"/>
    </source>
</evidence>
<dbReference type="InterPro" id="IPR018371">
    <property type="entry name" value="Chitin-binding_1_CS"/>
</dbReference>
<evidence type="ECO:0000256" key="3">
    <source>
        <dbReference type="ARBA" id="ARBA00022723"/>
    </source>
</evidence>
<feature type="region of interest" description="Disordered" evidence="9">
    <location>
        <begin position="378"/>
        <end position="403"/>
    </location>
</feature>
<dbReference type="AlphaFoldDB" id="A0AAE0TTP4"/>
<feature type="domain" description="Chitin-binding type-1" evidence="11">
    <location>
        <begin position="75"/>
        <end position="119"/>
    </location>
</feature>
<sequence length="572" mass="60806">MKLSSALLAASLGLAAAHGDNDGQHVPKLLGGRRFMADVKMRRPVVAHESLPARRPAASAKKANHLQERQSDNTNGQCGPGVGSCAAAYCCSPEGWCGKTKDYCAAPDCQINYGTGCDANKKPSGVDTTSIPRPKLGTALYGGAGIYDCVNPGHIALTFDDGPYIYTNDLLDKLKSYGAKATFFITGNNLGKGMINDPATIYPAILKRMHAEGHQIASHTWSHQNASQLTNTQFTNQMIWNEIAFNSVLGFFPAYMRPPYSICEKNCQNILSTLGYHQIYFDLDTAGYLNDSPTKIQNSKNIFIQAMDNSDPSTDSFLQIEHDIHSQVVYNLTDYVLTNMLSYGYQPVTVGECLGDPISNWYRAGPGGSVPTSTVRSTVVSSTARPTTASTSSSGATRTIISTSPTGTGVSTNGLCGNGITCAGSRYGSCCSAFGFCGTGDDYCLVENGCQKNAGTCAGAGASSTVPTSTGKDSIKGKEKEMNNGIKYYERHIHINDLIYVILTHRTYTARPTNTATPAIVPSLNGLCGPDNQQTCAGTLFGTCCGPSGRCSSNTISCLGILGCQRDYGKCI</sequence>
<dbReference type="GO" id="GO:0046872">
    <property type="term" value="F:metal ion binding"/>
    <property type="evidence" value="ECO:0007669"/>
    <property type="project" value="UniProtKB-KW"/>
</dbReference>
<organism evidence="13 14">
    <name type="scientific">Lasiosphaeria ovina</name>
    <dbReference type="NCBI Taxonomy" id="92902"/>
    <lineage>
        <taxon>Eukaryota</taxon>
        <taxon>Fungi</taxon>
        <taxon>Dikarya</taxon>
        <taxon>Ascomycota</taxon>
        <taxon>Pezizomycotina</taxon>
        <taxon>Sordariomycetes</taxon>
        <taxon>Sordariomycetidae</taxon>
        <taxon>Sordariales</taxon>
        <taxon>Lasiosphaeriaceae</taxon>
        <taxon>Lasiosphaeria</taxon>
    </lineage>
</organism>
<dbReference type="GO" id="GO:0016810">
    <property type="term" value="F:hydrolase activity, acting on carbon-nitrogen (but not peptide) bonds"/>
    <property type="evidence" value="ECO:0007669"/>
    <property type="project" value="InterPro"/>
</dbReference>
<dbReference type="CDD" id="cd11618">
    <property type="entry name" value="ChtBD1_1"/>
    <property type="match status" value="1"/>
</dbReference>
<evidence type="ECO:0000256" key="1">
    <source>
        <dbReference type="ARBA" id="ARBA00001941"/>
    </source>
</evidence>
<reference evidence="13" key="2">
    <citation type="submission" date="2023-06" db="EMBL/GenBank/DDBJ databases">
        <authorList>
            <consortium name="Lawrence Berkeley National Laboratory"/>
            <person name="Haridas S."/>
            <person name="Hensen N."/>
            <person name="Bonometti L."/>
            <person name="Westerberg I."/>
            <person name="Brannstrom I.O."/>
            <person name="Guillou S."/>
            <person name="Cros-Aarteil S."/>
            <person name="Calhoun S."/>
            <person name="Kuo A."/>
            <person name="Mondo S."/>
            <person name="Pangilinan J."/>
            <person name="Riley R."/>
            <person name="Labutti K."/>
            <person name="Andreopoulos B."/>
            <person name="Lipzen A."/>
            <person name="Chen C."/>
            <person name="Yanf M."/>
            <person name="Daum C."/>
            <person name="Ng V."/>
            <person name="Clum A."/>
            <person name="Steindorff A."/>
            <person name="Ohm R."/>
            <person name="Martin F."/>
            <person name="Silar P."/>
            <person name="Natvig D."/>
            <person name="Lalanne C."/>
            <person name="Gautier V."/>
            <person name="Ament-Velasquez S.L."/>
            <person name="Kruys A."/>
            <person name="Hutchinson M.I."/>
            <person name="Powell A.J."/>
            <person name="Barry K."/>
            <person name="Miller A.N."/>
            <person name="Grigoriev I.V."/>
            <person name="Debuchy R."/>
            <person name="Gladieux P."/>
            <person name="Thoren M.H."/>
            <person name="Johannesson H."/>
        </authorList>
    </citation>
    <scope>NUCLEOTIDE SEQUENCE</scope>
    <source>
        <strain evidence="13">CBS 958.72</strain>
    </source>
</reference>
<name>A0AAE0TTP4_9PEZI</name>
<feature type="chain" id="PRO_5042133423" description="Chitin binding protein" evidence="10">
    <location>
        <begin position="20"/>
        <end position="572"/>
    </location>
</feature>
<dbReference type="CDD" id="cd10951">
    <property type="entry name" value="CE4_ClCDA_like"/>
    <property type="match status" value="1"/>
</dbReference>
<accession>A0AAE0TTP4</accession>
<evidence type="ECO:0000256" key="9">
    <source>
        <dbReference type="SAM" id="MobiDB-lite"/>
    </source>
</evidence>
<dbReference type="Proteomes" id="UP001287356">
    <property type="component" value="Unassembled WGS sequence"/>
</dbReference>
<evidence type="ECO:0000256" key="2">
    <source>
        <dbReference type="ARBA" id="ARBA00022669"/>
    </source>
</evidence>
<keyword evidence="5" id="KW-0378">Hydrolase</keyword>
<gene>
    <name evidence="13" type="ORF">B0T24DRAFT_519882</name>
</gene>
<keyword evidence="8" id="KW-1015">Disulfide bond</keyword>
<dbReference type="Gene3D" id="3.30.60.10">
    <property type="entry name" value="Endochitinase-like"/>
    <property type="match status" value="2"/>
</dbReference>
<evidence type="ECO:0000256" key="7">
    <source>
        <dbReference type="ARBA" id="ARBA00023285"/>
    </source>
</evidence>
<feature type="domain" description="NodB homology" evidence="12">
    <location>
        <begin position="153"/>
        <end position="348"/>
    </location>
</feature>
<evidence type="ECO:0000259" key="11">
    <source>
        <dbReference type="PROSITE" id="PS50941"/>
    </source>
</evidence>
<feature type="disulfide bond" evidence="8">
    <location>
        <begin position="85"/>
        <end position="97"/>
    </location>
</feature>
<dbReference type="PROSITE" id="PS51677">
    <property type="entry name" value="NODB"/>
    <property type="match status" value="1"/>
</dbReference>
<dbReference type="PANTHER" id="PTHR46471:SF2">
    <property type="entry name" value="CHITIN DEACETYLASE-RELATED"/>
    <property type="match status" value="1"/>
</dbReference>
<dbReference type="InterPro" id="IPR011330">
    <property type="entry name" value="Glyco_hydro/deAcase_b/a-brl"/>
</dbReference>
<dbReference type="InterPro" id="IPR001002">
    <property type="entry name" value="Chitin-bd_1"/>
</dbReference>
<feature type="disulfide bond" evidence="8">
    <location>
        <begin position="430"/>
        <end position="444"/>
    </location>
</feature>
<evidence type="ECO:0000313" key="13">
    <source>
        <dbReference type="EMBL" id="KAK3380079.1"/>
    </source>
</evidence>
<dbReference type="InterPro" id="IPR036861">
    <property type="entry name" value="Endochitinase-like_sf"/>
</dbReference>
<comment type="cofactor">
    <cofactor evidence="1">
        <name>Co(2+)</name>
        <dbReference type="ChEBI" id="CHEBI:48828"/>
    </cofactor>
</comment>
<dbReference type="GO" id="GO:0005975">
    <property type="term" value="P:carbohydrate metabolic process"/>
    <property type="evidence" value="ECO:0007669"/>
    <property type="project" value="InterPro"/>
</dbReference>
<dbReference type="EMBL" id="JAULSN010000002">
    <property type="protein sequence ID" value="KAK3380079.1"/>
    <property type="molecule type" value="Genomic_DNA"/>
</dbReference>
<dbReference type="PROSITE" id="PS50941">
    <property type="entry name" value="CHIT_BIND_I_2"/>
    <property type="match status" value="2"/>
</dbReference>
<reference evidence="13" key="1">
    <citation type="journal article" date="2023" name="Mol. Phylogenet. Evol.">
        <title>Genome-scale phylogeny and comparative genomics of the fungal order Sordariales.</title>
        <authorList>
            <person name="Hensen N."/>
            <person name="Bonometti L."/>
            <person name="Westerberg I."/>
            <person name="Brannstrom I.O."/>
            <person name="Guillou S."/>
            <person name="Cros-Aarteil S."/>
            <person name="Calhoun S."/>
            <person name="Haridas S."/>
            <person name="Kuo A."/>
            <person name="Mondo S."/>
            <person name="Pangilinan J."/>
            <person name="Riley R."/>
            <person name="LaButti K."/>
            <person name="Andreopoulos B."/>
            <person name="Lipzen A."/>
            <person name="Chen C."/>
            <person name="Yan M."/>
            <person name="Daum C."/>
            <person name="Ng V."/>
            <person name="Clum A."/>
            <person name="Steindorff A."/>
            <person name="Ohm R.A."/>
            <person name="Martin F."/>
            <person name="Silar P."/>
            <person name="Natvig D.O."/>
            <person name="Lalanne C."/>
            <person name="Gautier V."/>
            <person name="Ament-Velasquez S.L."/>
            <person name="Kruys A."/>
            <person name="Hutchinson M.I."/>
            <person name="Powell A.J."/>
            <person name="Barry K."/>
            <person name="Miller A.N."/>
            <person name="Grigoriev I.V."/>
            <person name="Debuchy R."/>
            <person name="Gladieux P."/>
            <person name="Hiltunen Thoren M."/>
            <person name="Johannesson H."/>
        </authorList>
    </citation>
    <scope>NUCLEOTIDE SEQUENCE</scope>
    <source>
        <strain evidence="13">CBS 958.72</strain>
    </source>
</reference>
<dbReference type="Gene3D" id="3.20.20.370">
    <property type="entry name" value="Glycoside hydrolase/deacetylase"/>
    <property type="match status" value="1"/>
</dbReference>
<dbReference type="PROSITE" id="PS00026">
    <property type="entry name" value="CHIT_BIND_I_1"/>
    <property type="match status" value="1"/>
</dbReference>
<feature type="signal peptide" evidence="10">
    <location>
        <begin position="1"/>
        <end position="19"/>
    </location>
</feature>
<dbReference type="PANTHER" id="PTHR46471">
    <property type="entry name" value="CHITIN DEACETYLASE"/>
    <property type="match status" value="1"/>
</dbReference>
<dbReference type="SUPFAM" id="SSF57016">
    <property type="entry name" value="Plant lectins/antimicrobial peptides"/>
    <property type="match status" value="2"/>
</dbReference>
<evidence type="ECO:0008006" key="15">
    <source>
        <dbReference type="Google" id="ProtNLM"/>
    </source>
</evidence>
<keyword evidence="7" id="KW-0170">Cobalt</keyword>
<evidence type="ECO:0000256" key="10">
    <source>
        <dbReference type="SAM" id="SignalP"/>
    </source>
</evidence>
<comment type="caution">
    <text evidence="13">The sequence shown here is derived from an EMBL/GenBank/DDBJ whole genome shotgun (WGS) entry which is preliminary data.</text>
</comment>